<gene>
    <name evidence="2" type="ORF">HAX54_042140</name>
</gene>
<name>A0ABS8W170_DATST</name>
<feature type="compositionally biased region" description="Polar residues" evidence="1">
    <location>
        <begin position="8"/>
        <end position="28"/>
    </location>
</feature>
<dbReference type="EMBL" id="JACEIK010006163">
    <property type="protein sequence ID" value="MCE2055183.1"/>
    <property type="molecule type" value="Genomic_DNA"/>
</dbReference>
<evidence type="ECO:0000313" key="3">
    <source>
        <dbReference type="Proteomes" id="UP000823775"/>
    </source>
</evidence>
<feature type="region of interest" description="Disordered" evidence="1">
    <location>
        <begin position="1"/>
        <end position="28"/>
    </location>
</feature>
<organism evidence="2 3">
    <name type="scientific">Datura stramonium</name>
    <name type="common">Jimsonweed</name>
    <name type="synonym">Common thornapple</name>
    <dbReference type="NCBI Taxonomy" id="4076"/>
    <lineage>
        <taxon>Eukaryota</taxon>
        <taxon>Viridiplantae</taxon>
        <taxon>Streptophyta</taxon>
        <taxon>Embryophyta</taxon>
        <taxon>Tracheophyta</taxon>
        <taxon>Spermatophyta</taxon>
        <taxon>Magnoliopsida</taxon>
        <taxon>eudicotyledons</taxon>
        <taxon>Gunneridae</taxon>
        <taxon>Pentapetalae</taxon>
        <taxon>asterids</taxon>
        <taxon>lamiids</taxon>
        <taxon>Solanales</taxon>
        <taxon>Solanaceae</taxon>
        <taxon>Solanoideae</taxon>
        <taxon>Datureae</taxon>
        <taxon>Datura</taxon>
    </lineage>
</organism>
<accession>A0ABS8W170</accession>
<proteinExistence type="predicted"/>
<reference evidence="2 3" key="1">
    <citation type="journal article" date="2021" name="BMC Genomics">
        <title>Datura genome reveals duplications of psychoactive alkaloid biosynthetic genes and high mutation rate following tissue culture.</title>
        <authorList>
            <person name="Rajewski A."/>
            <person name="Carter-House D."/>
            <person name="Stajich J."/>
            <person name="Litt A."/>
        </authorList>
    </citation>
    <scope>NUCLEOTIDE SEQUENCE [LARGE SCALE GENOMIC DNA]</scope>
    <source>
        <strain evidence="2">AR-01</strain>
    </source>
</reference>
<sequence>QTPDRHNRSATTVSGRYSGLPGTSHNSNFKWTSKIHSECREHKPYMFSQWKQHSGLNGIAETTIIASGVDGILIQDHLLRILAEVNHFNSRNSKTRKSFQNSPEHAV</sequence>
<feature type="non-terminal residue" evidence="2">
    <location>
        <position position="1"/>
    </location>
</feature>
<keyword evidence="3" id="KW-1185">Reference proteome</keyword>
<evidence type="ECO:0000313" key="2">
    <source>
        <dbReference type="EMBL" id="MCE2055183.1"/>
    </source>
</evidence>
<protein>
    <submittedName>
        <fullName evidence="2">Uncharacterized protein</fullName>
    </submittedName>
</protein>
<comment type="caution">
    <text evidence="2">The sequence shown here is derived from an EMBL/GenBank/DDBJ whole genome shotgun (WGS) entry which is preliminary data.</text>
</comment>
<dbReference type="Proteomes" id="UP000823775">
    <property type="component" value="Unassembled WGS sequence"/>
</dbReference>
<evidence type="ECO:0000256" key="1">
    <source>
        <dbReference type="SAM" id="MobiDB-lite"/>
    </source>
</evidence>